<organism evidence="3">
    <name type="scientific">Shewanella xiamenensis</name>
    <dbReference type="NCBI Taxonomy" id="332186"/>
    <lineage>
        <taxon>Bacteria</taxon>
        <taxon>Pseudomonadati</taxon>
        <taxon>Pseudomonadota</taxon>
        <taxon>Gammaproteobacteria</taxon>
        <taxon>Alteromonadales</taxon>
        <taxon>Shewanellaceae</taxon>
        <taxon>Shewanella</taxon>
    </lineage>
</organism>
<dbReference type="AlphaFoldDB" id="A0AAW6QUL4"/>
<feature type="transmembrane region" description="Helical" evidence="2">
    <location>
        <begin position="141"/>
        <end position="162"/>
    </location>
</feature>
<reference evidence="3" key="2">
    <citation type="submission" date="2019-04" db="EMBL/GenBank/DDBJ databases">
        <authorList>
            <person name="Zou H."/>
        </authorList>
    </citation>
    <scope>NUCLEOTIDE SEQUENCE</scope>
    <source>
        <strain evidence="3">2015oxa</strain>
    </source>
</reference>
<evidence type="ECO:0000313" key="3">
    <source>
        <dbReference type="EMBL" id="MDG5899358.1"/>
    </source>
</evidence>
<keyword evidence="2" id="KW-1133">Transmembrane helix</keyword>
<proteinExistence type="predicted"/>
<evidence type="ECO:0000256" key="2">
    <source>
        <dbReference type="SAM" id="Phobius"/>
    </source>
</evidence>
<feature type="transmembrane region" description="Helical" evidence="2">
    <location>
        <begin position="52"/>
        <end position="74"/>
    </location>
</feature>
<feature type="compositionally biased region" description="Polar residues" evidence="1">
    <location>
        <begin position="178"/>
        <end position="191"/>
    </location>
</feature>
<evidence type="ECO:0008006" key="4">
    <source>
        <dbReference type="Google" id="ProtNLM"/>
    </source>
</evidence>
<protein>
    <recommendedName>
        <fullName evidence="4">DUF3180 domain-containing protein</fullName>
    </recommendedName>
</protein>
<name>A0AAW6QUL4_9GAMM</name>
<dbReference type="Proteomes" id="UP001152518">
    <property type="component" value="Unassembled WGS sequence"/>
</dbReference>
<feature type="transmembrane region" description="Helical" evidence="2">
    <location>
        <begin position="12"/>
        <end position="32"/>
    </location>
</feature>
<feature type="transmembrane region" description="Helical" evidence="2">
    <location>
        <begin position="109"/>
        <end position="129"/>
    </location>
</feature>
<keyword evidence="2" id="KW-0472">Membrane</keyword>
<keyword evidence="2" id="KW-0812">Transmembrane</keyword>
<gene>
    <name evidence="3" type="ORF">E2650_05460</name>
</gene>
<dbReference type="EMBL" id="SUNE01000003">
    <property type="protein sequence ID" value="MDG5899358.1"/>
    <property type="molecule type" value="Genomic_DNA"/>
</dbReference>
<reference evidence="3" key="1">
    <citation type="journal article" date="2019" name="Int J Environ Res Public Health">
        <title>Characterization of Chromosome-Mediated BlaOXA-894 in Shewanella xiamenensis Isolated from Pig Wastewater.</title>
        <authorList>
            <person name="Zou H."/>
            <person name="Zhou Z."/>
            <person name="Xia H."/>
            <person name="Zhao Q."/>
            <person name="Li X."/>
        </authorList>
    </citation>
    <scope>NUCLEOTIDE SEQUENCE</scope>
    <source>
        <strain evidence="3">2015oxa</strain>
    </source>
</reference>
<evidence type="ECO:0000256" key="1">
    <source>
        <dbReference type="SAM" id="MobiDB-lite"/>
    </source>
</evidence>
<accession>A0AAW6QUL4</accession>
<dbReference type="RefSeq" id="WP_279254799.1">
    <property type="nucleotide sequence ID" value="NZ_SUNE01000003.1"/>
</dbReference>
<sequence length="191" mass="21407">MSEKTKKQLKTYYAVFAGMSAISTLVLLAWYLYVGESGRMMALNPMATTILFGWSTIFGAIIMSMALFAPIGMWNISVKRKWLEEETPQNLSPQQAEYRSKKLKLQTILASYAVIGAYGVISFMAVLHLNKTSGSELIERFFGLFSGWGIFIATIAGVWGCIHTMKQQKELESHRNPSQESSQSTQVDLDK</sequence>
<comment type="caution">
    <text evidence="3">The sequence shown here is derived from an EMBL/GenBank/DDBJ whole genome shotgun (WGS) entry which is preliminary data.</text>
</comment>
<feature type="region of interest" description="Disordered" evidence="1">
    <location>
        <begin position="170"/>
        <end position="191"/>
    </location>
</feature>